<reference evidence="6 7" key="1">
    <citation type="submission" date="2019-08" db="EMBL/GenBank/DDBJ databases">
        <authorList>
            <person name="Alioto T."/>
            <person name="Alioto T."/>
            <person name="Gomez Garrido J."/>
        </authorList>
    </citation>
    <scope>NUCLEOTIDE SEQUENCE [LARGE SCALE GENOMIC DNA]</scope>
</reference>
<dbReference type="GO" id="GO:0000387">
    <property type="term" value="P:spliceosomal snRNP assembly"/>
    <property type="evidence" value="ECO:0007669"/>
    <property type="project" value="TreeGrafter"/>
</dbReference>
<proteinExistence type="predicted"/>
<dbReference type="EMBL" id="CABPRJ010001908">
    <property type="protein sequence ID" value="VVC40846.1"/>
    <property type="molecule type" value="Genomic_DNA"/>
</dbReference>
<dbReference type="SUPFAM" id="SSF50998">
    <property type="entry name" value="Quinoprotein alcohol dehydrogenase-like"/>
    <property type="match status" value="1"/>
</dbReference>
<evidence type="ECO:0000313" key="6">
    <source>
        <dbReference type="EMBL" id="VVC40846.1"/>
    </source>
</evidence>
<dbReference type="InterPro" id="IPR015943">
    <property type="entry name" value="WD40/YVTN_repeat-like_dom_sf"/>
</dbReference>
<dbReference type="InterPro" id="IPR056421">
    <property type="entry name" value="TPR_GEMI5"/>
</dbReference>
<dbReference type="OrthoDB" id="7326421at2759"/>
<dbReference type="SMART" id="SM00320">
    <property type="entry name" value="WD40"/>
    <property type="match status" value="8"/>
</dbReference>
<dbReference type="PANTHER" id="PTHR46362:SF1">
    <property type="entry name" value="GEM-ASSOCIATED PROTEIN 5"/>
    <property type="match status" value="1"/>
</dbReference>
<gene>
    <name evidence="6" type="ORF">CINCED_3A004867</name>
</gene>
<dbReference type="InterPro" id="IPR019775">
    <property type="entry name" value="WD40_repeat_CS"/>
</dbReference>
<evidence type="ECO:0000259" key="5">
    <source>
        <dbReference type="Pfam" id="PF23775"/>
    </source>
</evidence>
<feature type="domain" description="Gem-associated protein 5 TPR" evidence="4">
    <location>
        <begin position="809"/>
        <end position="1020"/>
    </location>
</feature>
<dbReference type="GO" id="GO:0003730">
    <property type="term" value="F:mRNA 3'-UTR binding"/>
    <property type="evidence" value="ECO:0007669"/>
    <property type="project" value="TreeGrafter"/>
</dbReference>
<name>A0A5E4NCI7_9HEMI</name>
<evidence type="ECO:0000256" key="2">
    <source>
        <dbReference type="ARBA" id="ARBA00022737"/>
    </source>
</evidence>
<keyword evidence="7" id="KW-1185">Reference proteome</keyword>
<evidence type="ECO:0000313" key="7">
    <source>
        <dbReference type="Proteomes" id="UP000325440"/>
    </source>
</evidence>
<dbReference type="GO" id="GO:0005634">
    <property type="term" value="C:nucleus"/>
    <property type="evidence" value="ECO:0007669"/>
    <property type="project" value="TreeGrafter"/>
</dbReference>
<dbReference type="InterPro" id="IPR036322">
    <property type="entry name" value="WD40_repeat_dom_sf"/>
</dbReference>
<dbReference type="InterPro" id="IPR052640">
    <property type="entry name" value="Gemin-5"/>
</dbReference>
<dbReference type="Gene3D" id="2.130.10.10">
    <property type="entry name" value="YVTN repeat-like/Quinoprotein amine dehydrogenase"/>
    <property type="match status" value="2"/>
</dbReference>
<dbReference type="PROSITE" id="PS00678">
    <property type="entry name" value="WD_REPEATS_1"/>
    <property type="match status" value="1"/>
</dbReference>
<sequence>MHFHSHLFFKTGRFGVLWGQRDTYFKNETLPPRAGTIMNTFEITQSVNWYKSNILTMNKCGDLMAYGSRSIIVLVKGLEGNSVYDLQYNRLKLNTKMSCGRIGAVSFSHGTNNYKDAFYLASIDEVNIYIWKVESMTCEHLHSFGNKNNKNIVLLDVVWLYNCLTVVAISDSGTLHKWDIQALTMRTYTLDIKVSPLTLAACPHKKNIIAIGCKNGNLIVYDLTGDGQLLHKVRYHERNIVSLAWCPVPYNPLNSDQSTEPLLLASTASDRTGLYICRAGLDMFREATVSLPMKPLRKSIFKNKTNLNWSCIKWIKPTMIIVTSSFGEILKVEFKSGNNFEPIVTLISESHKDIIFSMTCPSESTKPYLWSSCMGRKLIRTPLFNTTETGELPLEVPTLGGFVYCFSLSPVNSADFAFGLGDGRIYYWNVSNKRQLELITLNYSIDSKVLSLAFHPLDEGLLAFGTADGRIGIINLTRKRNNVNMLKTVLAHSVYRLCWAPLPNTKLVDNAKLSLYAVGNGQIIIYNEMNLWKDPYNLKEYVQFNDIEDKLTTPVKRIEMAWTFNYNIVAIGNSNGSIYLLDGDTLKLKNILYGHEQSVECIIWHPTHVTCDYSEESKYKNYFASSSHSIRIHKLNEDGTPSLVVEFKGHKEKINEVAWSPHRNLILLSCSNDFTAKVWDVQKCTLIGVYSKHLCTILCGIFSPLDYDIVFTGSADHSVHSWRISKDLHNDVVDLKKNKDTPNIVKEIIVMKDNDNSKPGNTESRLQQFPLSSYDLYMGKYLEEAVYKFIDSNYHENKTYVDSKQINYLAFFGKTEEMKELLVKEYHALKLKSSNQITSCINNINMWGQNLEGYFNDAIETKTINDWMISVAPTVSYDLWTKMCEVYAGQLEDIGDVTKASTYLIAIKKVKEAAIMLLKNNLFREALATIRSQEKQDDNTILEITKKWAEYNNLHGHPKEAAHCYLSIGDAQNAISCLMKVKQVKELTLAAQLARYVDEELEQSLVINILKMEYFKHHKWNEARELLKNHPKLFYLKMWVDVHEAMFQLDTKVTQNIFKNWIYSTANEGNISILDYIIKNVEYKPDYYDKLVKTVESEFISDTLLLMPKITVFIAGQFCLIALQYKKTGLITTDSQKHLIKCFAVAYNYETVHTDSKSKFNKLLTRLLMWIFPQGPLTLDLCSNFELNENLMKTIRAYLGYVCFSWLHPIYTSLNKKINQVLKENDIDERKNENYYNNYEEISILTNKFQQLLNNYIHNIIDIETSNYFKAKKEIERIDRLLSTCCIPVEIQNNESTKSIKAVGELEDIQVSESKRELLELNVSRMESLTENMKECEVVNYKLSKLNKDDESNFSKSHQYKEINNDQNNYSNKNYDLVGANDNSAISDCKIKLTNSLEQNACFTDLNNLKKIENFKKEVAHFFQNIETELNKYHNYSNDQSTIKHVAHLETEASKKKELEIIVAEFEKNRINSPNPFTFVAELNCFIHAFDQLK</sequence>
<evidence type="ECO:0000256" key="1">
    <source>
        <dbReference type="ARBA" id="ARBA00022574"/>
    </source>
</evidence>
<dbReference type="Pfam" id="PF23774">
    <property type="entry name" value="TPR_GEMI5"/>
    <property type="match status" value="1"/>
</dbReference>
<dbReference type="PROSITE" id="PS50294">
    <property type="entry name" value="WD_REPEATS_REGION"/>
    <property type="match status" value="1"/>
</dbReference>
<protein>
    <submittedName>
        <fullName evidence="6">WD40/YVTN repeat-like-containing domain,WD40 repeat, conserved site,Quinoprotein alcohol dehydrogenase</fullName>
    </submittedName>
</protein>
<dbReference type="InterPro" id="IPR001680">
    <property type="entry name" value="WD40_rpt"/>
</dbReference>
<keyword evidence="2" id="KW-0677">Repeat</keyword>
<dbReference type="Proteomes" id="UP000325440">
    <property type="component" value="Unassembled WGS sequence"/>
</dbReference>
<accession>A0A5E4NCI7</accession>
<dbReference type="GO" id="GO:0032797">
    <property type="term" value="C:SMN complex"/>
    <property type="evidence" value="ECO:0007669"/>
    <property type="project" value="TreeGrafter"/>
</dbReference>
<dbReference type="Pfam" id="PF23775">
    <property type="entry name" value="Beta-prop_RIG_2nd"/>
    <property type="match status" value="1"/>
</dbReference>
<keyword evidence="1 3" id="KW-0853">WD repeat</keyword>
<dbReference type="InterPro" id="IPR056424">
    <property type="entry name" value="Beta-prop_GEMI5_2nd"/>
</dbReference>
<evidence type="ECO:0000259" key="4">
    <source>
        <dbReference type="Pfam" id="PF23774"/>
    </source>
</evidence>
<organism evidence="6 7">
    <name type="scientific">Cinara cedri</name>
    <dbReference type="NCBI Taxonomy" id="506608"/>
    <lineage>
        <taxon>Eukaryota</taxon>
        <taxon>Metazoa</taxon>
        <taxon>Ecdysozoa</taxon>
        <taxon>Arthropoda</taxon>
        <taxon>Hexapoda</taxon>
        <taxon>Insecta</taxon>
        <taxon>Pterygota</taxon>
        <taxon>Neoptera</taxon>
        <taxon>Paraneoptera</taxon>
        <taxon>Hemiptera</taxon>
        <taxon>Sternorrhyncha</taxon>
        <taxon>Aphidomorpha</taxon>
        <taxon>Aphidoidea</taxon>
        <taxon>Aphididae</taxon>
        <taxon>Lachninae</taxon>
        <taxon>Cinara</taxon>
    </lineage>
</organism>
<feature type="domain" description="Gem-associated protein 5 second beta-propeller" evidence="5">
    <location>
        <begin position="412"/>
        <end position="714"/>
    </location>
</feature>
<dbReference type="PANTHER" id="PTHR46362">
    <property type="entry name" value="GEM-ASSOCIATED PROTEIN 5"/>
    <property type="match status" value="1"/>
</dbReference>
<dbReference type="SUPFAM" id="SSF50978">
    <property type="entry name" value="WD40 repeat-like"/>
    <property type="match status" value="1"/>
</dbReference>
<feature type="repeat" description="WD" evidence="3">
    <location>
        <begin position="647"/>
        <end position="682"/>
    </location>
</feature>
<dbReference type="InterPro" id="IPR011047">
    <property type="entry name" value="Quinoprotein_ADH-like_sf"/>
</dbReference>
<dbReference type="PROSITE" id="PS50082">
    <property type="entry name" value="WD_REPEATS_2"/>
    <property type="match status" value="1"/>
</dbReference>
<evidence type="ECO:0000256" key="3">
    <source>
        <dbReference type="PROSITE-ProRule" id="PRU00221"/>
    </source>
</evidence>